<dbReference type="SUPFAM" id="SSF48163">
    <property type="entry name" value="An anticodon-binding domain of class I aminoacyl-tRNA synthetases"/>
    <property type="match status" value="1"/>
</dbReference>
<dbReference type="GO" id="GO:0000049">
    <property type="term" value="F:tRNA binding"/>
    <property type="evidence" value="ECO:0007669"/>
    <property type="project" value="InterPro"/>
</dbReference>
<evidence type="ECO:0000256" key="6">
    <source>
        <dbReference type="ARBA" id="ARBA00022840"/>
    </source>
</evidence>
<dbReference type="PANTHER" id="PTHR37940">
    <property type="entry name" value="LYSINE--TRNA LIGASE"/>
    <property type="match status" value="1"/>
</dbReference>
<dbReference type="PANTHER" id="PTHR37940:SF1">
    <property type="entry name" value="LYSINE--TRNA LIGASE"/>
    <property type="match status" value="1"/>
</dbReference>
<dbReference type="Proteomes" id="UP000011680">
    <property type="component" value="Unassembled WGS sequence"/>
</dbReference>
<gene>
    <name evidence="9" type="primary">lysK</name>
    <name evidence="9" type="ORF">C451_11990</name>
</gene>
<dbReference type="InterPro" id="IPR020751">
    <property type="entry name" value="aa-tRNA-synth_I_codon-bd_sub2"/>
</dbReference>
<keyword evidence="8" id="KW-0030">Aminoacyl-tRNA synthetase</keyword>
<evidence type="ECO:0000313" key="10">
    <source>
        <dbReference type="Proteomes" id="UP000011680"/>
    </source>
</evidence>
<dbReference type="eggNOG" id="arCOG00485">
    <property type="taxonomic scope" value="Archaea"/>
</dbReference>
<evidence type="ECO:0000256" key="4">
    <source>
        <dbReference type="ARBA" id="ARBA00022598"/>
    </source>
</evidence>
<evidence type="ECO:0000256" key="7">
    <source>
        <dbReference type="ARBA" id="ARBA00022917"/>
    </source>
</evidence>
<evidence type="ECO:0000256" key="5">
    <source>
        <dbReference type="ARBA" id="ARBA00022741"/>
    </source>
</evidence>
<dbReference type="EMBL" id="AOMF01000158">
    <property type="protein sequence ID" value="EMA52266.1"/>
    <property type="molecule type" value="Genomic_DNA"/>
</dbReference>
<keyword evidence="10" id="KW-1185">Reference proteome</keyword>
<sequence>MTDLPDAEFDDDTGRALDELADVVEAGHGGEAIQSEIFETAREHDLDPGDLFTAGYRLFFDTDQGPKLGPFLAELDREFVVRRLRREG</sequence>
<dbReference type="AlphaFoldDB" id="M0N312"/>
<name>M0N312_9EURY</name>
<keyword evidence="6" id="KW-0067">ATP-binding</keyword>
<dbReference type="GO" id="GO:0004824">
    <property type="term" value="F:lysine-tRNA ligase activity"/>
    <property type="evidence" value="ECO:0007669"/>
    <property type="project" value="UniProtKB-EC"/>
</dbReference>
<dbReference type="GO" id="GO:0006430">
    <property type="term" value="P:lysyl-tRNA aminoacylation"/>
    <property type="evidence" value="ECO:0007669"/>
    <property type="project" value="InterPro"/>
</dbReference>
<dbReference type="STRING" id="1227457.C451_11990"/>
<dbReference type="InterPro" id="IPR002904">
    <property type="entry name" value="Lys-tRNA-ligase"/>
</dbReference>
<dbReference type="GO" id="GO:0005524">
    <property type="term" value="F:ATP binding"/>
    <property type="evidence" value="ECO:0007669"/>
    <property type="project" value="UniProtKB-KW"/>
</dbReference>
<dbReference type="Gene3D" id="1.10.10.350">
    <property type="match status" value="1"/>
</dbReference>
<evidence type="ECO:0000313" key="9">
    <source>
        <dbReference type="EMBL" id="EMA52266.1"/>
    </source>
</evidence>
<keyword evidence="3" id="KW-0963">Cytoplasm</keyword>
<proteinExistence type="inferred from homology"/>
<comment type="caution">
    <text evidence="9">The sequence shown here is derived from an EMBL/GenBank/DDBJ whole genome shotgun (WGS) entry which is preliminary data.</text>
</comment>
<dbReference type="PATRIC" id="fig|1227457.3.peg.2269"/>
<dbReference type="InterPro" id="IPR008925">
    <property type="entry name" value="aa_tRNA-synth_I_cd-bd_sf"/>
</dbReference>
<evidence type="ECO:0000256" key="1">
    <source>
        <dbReference type="ARBA" id="ARBA00004496"/>
    </source>
</evidence>
<keyword evidence="7" id="KW-0648">Protein biosynthesis</keyword>
<comment type="subcellular location">
    <subcellularLocation>
        <location evidence="1">Cytoplasm</location>
    </subcellularLocation>
</comment>
<protein>
    <submittedName>
        <fullName evidence="9">Lysyl-tRNA ligase</fullName>
        <ecNumber evidence="9">6.1.1.6</ecNumber>
    </submittedName>
</protein>
<dbReference type="GO" id="GO:0005737">
    <property type="term" value="C:cytoplasm"/>
    <property type="evidence" value="ECO:0007669"/>
    <property type="project" value="UniProtKB-SubCell"/>
</dbReference>
<accession>M0N312</accession>
<evidence type="ECO:0000256" key="8">
    <source>
        <dbReference type="ARBA" id="ARBA00023146"/>
    </source>
</evidence>
<dbReference type="EC" id="6.1.1.6" evidence="9"/>
<evidence type="ECO:0000256" key="2">
    <source>
        <dbReference type="ARBA" id="ARBA00005594"/>
    </source>
</evidence>
<evidence type="ECO:0000256" key="3">
    <source>
        <dbReference type="ARBA" id="ARBA00022490"/>
    </source>
</evidence>
<comment type="similarity">
    <text evidence="2">Belongs to the class-I aminoacyl-tRNA synthetase family.</text>
</comment>
<keyword evidence="5" id="KW-0547">Nucleotide-binding</keyword>
<organism evidence="9 10">
    <name type="scientific">Halococcus thailandensis JCM 13552</name>
    <dbReference type="NCBI Taxonomy" id="1227457"/>
    <lineage>
        <taxon>Archaea</taxon>
        <taxon>Methanobacteriati</taxon>
        <taxon>Methanobacteriota</taxon>
        <taxon>Stenosarchaea group</taxon>
        <taxon>Halobacteria</taxon>
        <taxon>Halobacteriales</taxon>
        <taxon>Halococcaceae</taxon>
        <taxon>Halococcus</taxon>
    </lineage>
</organism>
<reference evidence="9 10" key="1">
    <citation type="journal article" date="2014" name="PLoS Genet.">
        <title>Phylogenetically driven sequencing of extremely halophilic archaea reveals strategies for static and dynamic osmo-response.</title>
        <authorList>
            <person name="Becker E.A."/>
            <person name="Seitzer P.M."/>
            <person name="Tritt A."/>
            <person name="Larsen D."/>
            <person name="Krusor M."/>
            <person name="Yao A.I."/>
            <person name="Wu D."/>
            <person name="Madern D."/>
            <person name="Eisen J.A."/>
            <person name="Darling A.E."/>
            <person name="Facciotti M.T."/>
        </authorList>
    </citation>
    <scope>NUCLEOTIDE SEQUENCE [LARGE SCALE GENOMIC DNA]</scope>
    <source>
        <strain evidence="9 10">JCM 13552</strain>
    </source>
</reference>
<keyword evidence="4 9" id="KW-0436">Ligase</keyword>